<organism evidence="2 3">
    <name type="scientific">Pseudolycoriella hygida</name>
    <dbReference type="NCBI Taxonomy" id="35572"/>
    <lineage>
        <taxon>Eukaryota</taxon>
        <taxon>Metazoa</taxon>
        <taxon>Ecdysozoa</taxon>
        <taxon>Arthropoda</taxon>
        <taxon>Hexapoda</taxon>
        <taxon>Insecta</taxon>
        <taxon>Pterygota</taxon>
        <taxon>Neoptera</taxon>
        <taxon>Endopterygota</taxon>
        <taxon>Diptera</taxon>
        <taxon>Nematocera</taxon>
        <taxon>Sciaroidea</taxon>
        <taxon>Sciaridae</taxon>
        <taxon>Pseudolycoriella</taxon>
    </lineage>
</organism>
<feature type="non-terminal residue" evidence="2">
    <location>
        <position position="1"/>
    </location>
</feature>
<reference evidence="2" key="1">
    <citation type="submission" date="2022-07" db="EMBL/GenBank/DDBJ databases">
        <authorList>
            <person name="Trinca V."/>
            <person name="Uliana J.V.C."/>
            <person name="Torres T.T."/>
            <person name="Ward R.J."/>
            <person name="Monesi N."/>
        </authorList>
    </citation>
    <scope>NUCLEOTIDE SEQUENCE</scope>
    <source>
        <strain evidence="2">HSMRA1968</strain>
        <tissue evidence="2">Whole embryos</tissue>
    </source>
</reference>
<protein>
    <submittedName>
        <fullName evidence="2">Uncharacterized protein</fullName>
    </submittedName>
</protein>
<gene>
    <name evidence="2" type="ORF">Bhyg_17799</name>
</gene>
<sequence length="488" mass="55615">MFAAQFCQLEATKYGQLLNYKKTEKLTKKDIFSIFLKYLKLLYDEGAGYSEDSDYTSDLNYPIGHNANSSASQYRNLMTPQRSLETSRENSYEKDDRYYDNYIDTKSSMMIYSPADEYQYKDGENDPLSYNSRPMNATYDTNYDNIHRTDLDRQDTLYDEYNGTYATDQQHIYSEVNNKYSYYDGTAEGLPEDRQWDSGGRGTSMNKSLPKVPIKHSYSISDEIYNRNGISLPSTPPNASKKTRLLPQPQSKYSGSYGPQGRILPVMPIKSGKFRSPLRRSDTEYSDQDSLHSAYSYRPGAVSAIQYNEDYNYAYQSTDSLNQTFSDTGRRKGAALPVLPNSQRQFTDINETIFPDFDSLEGNISRDLSMYDDSFDCYSDNYAAQDDCSLVDTFAPPPIRKAKRLPTPKVGGHKLPQIPQSIGVSDLTQRKMLPSIVKTSISSSQFYEDQAPYGGYDDDTYTDINYYDYPPTTTTSATIATSDFSTKY</sequence>
<name>A0A9Q0MIE9_9DIPT</name>
<dbReference type="EMBL" id="WJQU01004064">
    <property type="protein sequence ID" value="KAJ6619971.1"/>
    <property type="molecule type" value="Genomic_DNA"/>
</dbReference>
<feature type="region of interest" description="Disordered" evidence="1">
    <location>
        <begin position="191"/>
        <end position="210"/>
    </location>
</feature>
<dbReference type="AlphaFoldDB" id="A0A9Q0MIE9"/>
<evidence type="ECO:0000256" key="1">
    <source>
        <dbReference type="SAM" id="MobiDB-lite"/>
    </source>
</evidence>
<comment type="caution">
    <text evidence="2">The sequence shown here is derived from an EMBL/GenBank/DDBJ whole genome shotgun (WGS) entry which is preliminary data.</text>
</comment>
<evidence type="ECO:0000313" key="3">
    <source>
        <dbReference type="Proteomes" id="UP001151699"/>
    </source>
</evidence>
<keyword evidence="3" id="KW-1185">Reference proteome</keyword>
<proteinExistence type="predicted"/>
<accession>A0A9Q0MIE9</accession>
<feature type="compositionally biased region" description="Polar residues" evidence="1">
    <location>
        <begin position="228"/>
        <end position="240"/>
    </location>
</feature>
<dbReference type="Proteomes" id="UP001151699">
    <property type="component" value="Unassembled WGS sequence"/>
</dbReference>
<evidence type="ECO:0000313" key="2">
    <source>
        <dbReference type="EMBL" id="KAJ6619971.1"/>
    </source>
</evidence>
<dbReference type="OrthoDB" id="5831756at2759"/>
<feature type="region of interest" description="Disordered" evidence="1">
    <location>
        <begin position="228"/>
        <end position="263"/>
    </location>
</feature>